<comment type="caution">
    <text evidence="2">The sequence shown here is derived from an EMBL/GenBank/DDBJ whole genome shotgun (WGS) entry which is preliminary data.</text>
</comment>
<dbReference type="EMBL" id="JAINVZ010000015">
    <property type="protein sequence ID" value="MBY8887236.1"/>
    <property type="molecule type" value="Genomic_DNA"/>
</dbReference>
<gene>
    <name evidence="2" type="ORF">K7472_20635</name>
</gene>
<proteinExistence type="predicted"/>
<reference evidence="2 3" key="1">
    <citation type="submission" date="2021-08" db="EMBL/GenBank/DDBJ databases">
        <title>Streptomyces sp. PTM05 isolated from lichen.</title>
        <authorList>
            <person name="Somphong A."/>
            <person name="Phongsopitanun W."/>
            <person name="Tanasupawat S."/>
        </authorList>
    </citation>
    <scope>NUCLEOTIDE SEQUENCE [LARGE SCALE GENOMIC DNA]</scope>
    <source>
        <strain evidence="2 3">Ptm05</strain>
    </source>
</reference>
<evidence type="ECO:0000313" key="2">
    <source>
        <dbReference type="EMBL" id="MBY8887236.1"/>
    </source>
</evidence>
<accession>A0ABS7QX01</accession>
<evidence type="ECO:0000256" key="1">
    <source>
        <dbReference type="SAM" id="MobiDB-lite"/>
    </source>
</evidence>
<keyword evidence="3" id="KW-1185">Reference proteome</keyword>
<sequence length="122" mass="13366">MTRSGIGITEMSIEDLDLDWIGMTIEVDTPDGSKVGFRLARYEKTTRDSEPLWVLFSADQPWRTELTAGAKVRWVHRPIDPGRPAGQHFSPHPNPVTAPQAGPVSAPLSPASWVTPPVPGTR</sequence>
<organism evidence="2 3">
    <name type="scientific">Streptantibioticus parmotrematis</name>
    <dbReference type="NCBI Taxonomy" id="2873249"/>
    <lineage>
        <taxon>Bacteria</taxon>
        <taxon>Bacillati</taxon>
        <taxon>Actinomycetota</taxon>
        <taxon>Actinomycetes</taxon>
        <taxon>Kitasatosporales</taxon>
        <taxon>Streptomycetaceae</taxon>
        <taxon>Streptantibioticus</taxon>
    </lineage>
</organism>
<feature type="region of interest" description="Disordered" evidence="1">
    <location>
        <begin position="77"/>
        <end position="122"/>
    </location>
</feature>
<dbReference type="Proteomes" id="UP001198565">
    <property type="component" value="Unassembled WGS sequence"/>
</dbReference>
<protein>
    <submittedName>
        <fullName evidence="2">Uncharacterized protein</fullName>
    </submittedName>
</protein>
<name>A0ABS7QX01_9ACTN</name>
<evidence type="ECO:0000313" key="3">
    <source>
        <dbReference type="Proteomes" id="UP001198565"/>
    </source>
</evidence>